<proteinExistence type="predicted"/>
<keyword evidence="1" id="KW-0479">Metal-binding</keyword>
<dbReference type="EMBL" id="JADGJD010000092">
    <property type="protein sequence ID" value="KAJ3055162.1"/>
    <property type="molecule type" value="Genomic_DNA"/>
</dbReference>
<evidence type="ECO:0000256" key="2">
    <source>
        <dbReference type="ARBA" id="ARBA00022801"/>
    </source>
</evidence>
<feature type="compositionally biased region" description="Basic and acidic residues" evidence="3">
    <location>
        <begin position="493"/>
        <end position="507"/>
    </location>
</feature>
<evidence type="ECO:0000313" key="5">
    <source>
        <dbReference type="EMBL" id="KAJ3055162.1"/>
    </source>
</evidence>
<dbReference type="AlphaFoldDB" id="A0AAD5X781"/>
<keyword evidence="6" id="KW-1185">Reference proteome</keyword>
<evidence type="ECO:0000313" key="6">
    <source>
        <dbReference type="Proteomes" id="UP001212841"/>
    </source>
</evidence>
<dbReference type="GO" id="GO:0004114">
    <property type="term" value="F:3',5'-cyclic-nucleotide phosphodiesterase activity"/>
    <property type="evidence" value="ECO:0007669"/>
    <property type="project" value="InterPro"/>
</dbReference>
<dbReference type="InterPro" id="IPR036971">
    <property type="entry name" value="PDEase_catalytic_dom_sf"/>
</dbReference>
<dbReference type="Gene3D" id="1.10.1300.10">
    <property type="entry name" value="3'5'-cyclic nucleotide phosphodiesterase, catalytic domain"/>
    <property type="match status" value="2"/>
</dbReference>
<comment type="caution">
    <text evidence="5">The sequence shown here is derived from an EMBL/GenBank/DDBJ whole genome shotgun (WGS) entry which is preliminary data.</text>
</comment>
<reference evidence="5" key="1">
    <citation type="submission" date="2020-05" db="EMBL/GenBank/DDBJ databases">
        <title>Phylogenomic resolution of chytrid fungi.</title>
        <authorList>
            <person name="Stajich J.E."/>
            <person name="Amses K."/>
            <person name="Simmons R."/>
            <person name="Seto K."/>
            <person name="Myers J."/>
            <person name="Bonds A."/>
            <person name="Quandt C.A."/>
            <person name="Barry K."/>
            <person name="Liu P."/>
            <person name="Grigoriev I."/>
            <person name="Longcore J.E."/>
            <person name="James T.Y."/>
        </authorList>
    </citation>
    <scope>NUCLEOTIDE SEQUENCE</scope>
    <source>
        <strain evidence="5">JEL0318</strain>
    </source>
</reference>
<evidence type="ECO:0000259" key="4">
    <source>
        <dbReference type="PROSITE" id="PS51845"/>
    </source>
</evidence>
<dbReference type="Proteomes" id="UP001212841">
    <property type="component" value="Unassembled WGS sequence"/>
</dbReference>
<feature type="region of interest" description="Disordered" evidence="3">
    <location>
        <begin position="493"/>
        <end position="517"/>
    </location>
</feature>
<sequence length="517" mass="57832">MPAPSKRIHIRIQSNQQQKPTNETLLIPLAATDDDIRDLILTAADVPLAVSADVVVKVRRPDGTLVGLGSLEERGSGDGERYLVEVKDDTTAYHEPIARTLSQLTATTSPDELASLRAAINELKNQLEEIDKTGISRVALPRTPKKAVRRVSKIDPRYLAQPKYIFTDETRNYLKGPSFDNWQWEENEMLALLEFMMTELSLVEEFKLELGLLKRFLQSVKDGYNMNMYGILHTTGVVAKLKPLDKLILIFSAIGHDLDHPVAGSVLDKKATITPIKSMVSPQHSRPLCLPSPLNISRATARTDLAIIYNDIAPLENHHCAVLFTLIRETGVLANLPDPIYREFRKGVIRCILATDMARHGDLMSGFKKCLDAPGGFNFEDGEHKSMLLQMIMKCADISNEVRPTDVAEPWVDCLLEEFFTQSDLEKAQGLPYAPFMDREKVTKANAQVGFIAFVMVPLFELVSKVLPNMEEPIMKPIQQALAYYKDLQEKEKQEKAEQERKAKEGGGEVQAVAVKA</sequence>
<dbReference type="Pfam" id="PF00233">
    <property type="entry name" value="PDEase_I"/>
    <property type="match status" value="1"/>
</dbReference>
<protein>
    <submittedName>
        <fullName evidence="5">High affinity cAMP-specific and IBMX-insensitive 3',5'-cyclic phosphodiesterase 9A</fullName>
    </submittedName>
</protein>
<evidence type="ECO:0000256" key="1">
    <source>
        <dbReference type="ARBA" id="ARBA00022723"/>
    </source>
</evidence>
<organism evidence="5 6">
    <name type="scientific">Rhizophlyctis rosea</name>
    <dbReference type="NCBI Taxonomy" id="64517"/>
    <lineage>
        <taxon>Eukaryota</taxon>
        <taxon>Fungi</taxon>
        <taxon>Fungi incertae sedis</taxon>
        <taxon>Chytridiomycota</taxon>
        <taxon>Chytridiomycota incertae sedis</taxon>
        <taxon>Chytridiomycetes</taxon>
        <taxon>Rhizophlyctidales</taxon>
        <taxon>Rhizophlyctidaceae</taxon>
        <taxon>Rhizophlyctis</taxon>
    </lineage>
</organism>
<dbReference type="InterPro" id="IPR002073">
    <property type="entry name" value="PDEase_catalytic_dom"/>
</dbReference>
<dbReference type="PANTHER" id="PTHR11347">
    <property type="entry name" value="CYCLIC NUCLEOTIDE PHOSPHODIESTERASE"/>
    <property type="match status" value="1"/>
</dbReference>
<dbReference type="GO" id="GO:0007165">
    <property type="term" value="P:signal transduction"/>
    <property type="evidence" value="ECO:0007669"/>
    <property type="project" value="InterPro"/>
</dbReference>
<evidence type="ECO:0000256" key="3">
    <source>
        <dbReference type="SAM" id="MobiDB-lite"/>
    </source>
</evidence>
<name>A0AAD5X781_9FUNG</name>
<dbReference type="CDD" id="cd00077">
    <property type="entry name" value="HDc"/>
    <property type="match status" value="1"/>
</dbReference>
<keyword evidence="2" id="KW-0378">Hydrolase</keyword>
<dbReference type="PROSITE" id="PS51845">
    <property type="entry name" value="PDEASE_I_2"/>
    <property type="match status" value="1"/>
</dbReference>
<dbReference type="GO" id="GO:0046872">
    <property type="term" value="F:metal ion binding"/>
    <property type="evidence" value="ECO:0007669"/>
    <property type="project" value="UniProtKB-KW"/>
</dbReference>
<gene>
    <name evidence="5" type="primary">PDE9A</name>
    <name evidence="5" type="ORF">HK097_011316</name>
</gene>
<accession>A0AAD5X781</accession>
<dbReference type="InterPro" id="IPR003607">
    <property type="entry name" value="HD/PDEase_dom"/>
</dbReference>
<feature type="domain" description="PDEase" evidence="4">
    <location>
        <begin position="154"/>
        <end position="492"/>
    </location>
</feature>
<dbReference type="SUPFAM" id="SSF109604">
    <property type="entry name" value="HD-domain/PDEase-like"/>
    <property type="match status" value="2"/>
</dbReference>